<proteinExistence type="predicted"/>
<sequence length="189" mass="21113">MPRGGFRKGAGRPKSGRKVHTIRATNEEWKLIKAYAEQVKTGKLPEISKGQDVKPTGKAKPAVKKSKSTKKLGQLAYATVVFGNPEKIKYGCFFCIPEGEKYAIKAYFCLTSEAPTNVWNVLDEVDVTYGYLMPATSGWVWKNAEGQKLLGPDSEILSRKKTIKAAFACWLSELLVNQKKVRAKELQER</sequence>
<evidence type="ECO:0000313" key="3">
    <source>
        <dbReference type="Proteomes" id="UP000182089"/>
    </source>
</evidence>
<comment type="caution">
    <text evidence="2">The sequence shown here is derived from an EMBL/GenBank/DDBJ whole genome shotgun (WGS) entry which is preliminary data.</text>
</comment>
<reference evidence="2 3" key="1">
    <citation type="submission" date="2016-10" db="EMBL/GenBank/DDBJ databases">
        <authorList>
            <person name="Varghese N."/>
            <person name="Submissions S."/>
        </authorList>
    </citation>
    <scope>NUCLEOTIDE SEQUENCE [LARGE SCALE GENOMIC DNA]</scope>
    <source>
        <strain evidence="2 3">WC1T17</strain>
    </source>
</reference>
<gene>
    <name evidence="2" type="ORF">SAMN05216431_10982</name>
</gene>
<organism evidence="2 3">
    <name type="scientific">Ligilactobacillus ruminis</name>
    <dbReference type="NCBI Taxonomy" id="1623"/>
    <lineage>
        <taxon>Bacteria</taxon>
        <taxon>Bacillati</taxon>
        <taxon>Bacillota</taxon>
        <taxon>Bacilli</taxon>
        <taxon>Lactobacillales</taxon>
        <taxon>Lactobacillaceae</taxon>
        <taxon>Ligilactobacillus</taxon>
    </lineage>
</organism>
<name>A0ABY1ACM8_9LACO</name>
<feature type="region of interest" description="Disordered" evidence="1">
    <location>
        <begin position="1"/>
        <end position="20"/>
    </location>
</feature>
<evidence type="ECO:0000313" key="2">
    <source>
        <dbReference type="EMBL" id="SEM81726.1"/>
    </source>
</evidence>
<dbReference type="Proteomes" id="UP000182089">
    <property type="component" value="Unassembled WGS sequence"/>
</dbReference>
<evidence type="ECO:0008006" key="4">
    <source>
        <dbReference type="Google" id="ProtNLM"/>
    </source>
</evidence>
<dbReference type="EMBL" id="FOCC01000009">
    <property type="protein sequence ID" value="SEM81726.1"/>
    <property type="molecule type" value="Genomic_DNA"/>
</dbReference>
<accession>A0ABY1ACM8</accession>
<protein>
    <recommendedName>
        <fullName evidence="4">DUF1642 domain-containing protein</fullName>
    </recommendedName>
</protein>
<evidence type="ECO:0000256" key="1">
    <source>
        <dbReference type="SAM" id="MobiDB-lite"/>
    </source>
</evidence>